<organism evidence="2 3">
    <name type="scientific">Tanacetum coccineum</name>
    <dbReference type="NCBI Taxonomy" id="301880"/>
    <lineage>
        <taxon>Eukaryota</taxon>
        <taxon>Viridiplantae</taxon>
        <taxon>Streptophyta</taxon>
        <taxon>Embryophyta</taxon>
        <taxon>Tracheophyta</taxon>
        <taxon>Spermatophyta</taxon>
        <taxon>Magnoliopsida</taxon>
        <taxon>eudicotyledons</taxon>
        <taxon>Gunneridae</taxon>
        <taxon>Pentapetalae</taxon>
        <taxon>asterids</taxon>
        <taxon>campanulids</taxon>
        <taxon>Asterales</taxon>
        <taxon>Asteraceae</taxon>
        <taxon>Asteroideae</taxon>
        <taxon>Anthemideae</taxon>
        <taxon>Anthemidinae</taxon>
        <taxon>Tanacetum</taxon>
    </lineage>
</organism>
<accession>A0ABQ5C0R1</accession>
<proteinExistence type="predicted"/>
<gene>
    <name evidence="2" type="ORF">Tco_0890537</name>
</gene>
<dbReference type="GO" id="GO:0008233">
    <property type="term" value="F:peptidase activity"/>
    <property type="evidence" value="ECO:0007669"/>
    <property type="project" value="UniProtKB-KW"/>
</dbReference>
<dbReference type="Gene3D" id="3.40.395.10">
    <property type="entry name" value="Adenoviral Proteinase, Chain A"/>
    <property type="match status" value="1"/>
</dbReference>
<dbReference type="EMBL" id="BQNB010013817">
    <property type="protein sequence ID" value="GJT20600.1"/>
    <property type="molecule type" value="Genomic_DNA"/>
</dbReference>
<keyword evidence="2" id="KW-0378">Hydrolase</keyword>
<name>A0ABQ5C0R1_9ASTR</name>
<reference evidence="2" key="1">
    <citation type="journal article" date="2022" name="Int. J. Mol. Sci.">
        <title>Draft Genome of Tanacetum Coccineum: Genomic Comparison of Closely Related Tanacetum-Family Plants.</title>
        <authorList>
            <person name="Yamashiro T."/>
            <person name="Shiraishi A."/>
            <person name="Nakayama K."/>
            <person name="Satake H."/>
        </authorList>
    </citation>
    <scope>NUCLEOTIDE SEQUENCE</scope>
</reference>
<protein>
    <submittedName>
        <fullName evidence="2">Ulp1 protease family, C-terminal catalytic domain-containing protein</fullName>
    </submittedName>
</protein>
<evidence type="ECO:0000313" key="3">
    <source>
        <dbReference type="Proteomes" id="UP001151760"/>
    </source>
</evidence>
<dbReference type="SUPFAM" id="SSF54001">
    <property type="entry name" value="Cysteine proteinases"/>
    <property type="match status" value="1"/>
</dbReference>
<feature type="compositionally biased region" description="Basic and acidic residues" evidence="1">
    <location>
        <begin position="43"/>
        <end position="76"/>
    </location>
</feature>
<evidence type="ECO:0000313" key="2">
    <source>
        <dbReference type="EMBL" id="GJT20600.1"/>
    </source>
</evidence>
<dbReference type="GO" id="GO:0006508">
    <property type="term" value="P:proteolysis"/>
    <property type="evidence" value="ECO:0007669"/>
    <property type="project" value="UniProtKB-KW"/>
</dbReference>
<evidence type="ECO:0000256" key="1">
    <source>
        <dbReference type="SAM" id="MobiDB-lite"/>
    </source>
</evidence>
<reference evidence="2" key="2">
    <citation type="submission" date="2022-01" db="EMBL/GenBank/DDBJ databases">
        <authorList>
            <person name="Yamashiro T."/>
            <person name="Shiraishi A."/>
            <person name="Satake H."/>
            <person name="Nakayama K."/>
        </authorList>
    </citation>
    <scope>NUCLEOTIDE SEQUENCE</scope>
</reference>
<dbReference type="Proteomes" id="UP001151760">
    <property type="component" value="Unassembled WGS sequence"/>
</dbReference>
<keyword evidence="3" id="KW-1185">Reference proteome</keyword>
<feature type="compositionally biased region" description="Acidic residues" evidence="1">
    <location>
        <begin position="421"/>
        <end position="431"/>
    </location>
</feature>
<sequence>MINKERSGFERTFDAAKVMFSGNTTLDELKKRFIESLKYKEEENADIGRESVHTEDETMENEGREQGMEPGERTGRGLDSPRYQLGPQTQAIVCETADKLYKESERKKMMDFSDIPSFSLGLTQEEYDMEADREDVNIYDREENRVKARQDPLEVVPLNFFSPTNEVIVRGRRAVTLTDRMKSPFYVRVVNADKVENSEEKQLANFLFNKRDGDDSDVMFKTKYGHQSSRGQIETLGPQEPVDNNVLSSWSAYLNFMEEKKDSISPARLFFPTFEVDTKLFAVDNAYTLEMFIEYAENANSSYGGPTMLEKADIVFIPVSNDQQKFLVCVNLKNPAVTFIDSKKEGNKVTRKKKKDDGVDDMRVATILILYVDGTLCKDFRVRRKRPPTIMWTKELLKEQELAEIKCGGLGKGELAGPYLEEQDDPMPDNLEDLKWNSV</sequence>
<feature type="region of interest" description="Disordered" evidence="1">
    <location>
        <begin position="43"/>
        <end position="84"/>
    </location>
</feature>
<dbReference type="InterPro" id="IPR038765">
    <property type="entry name" value="Papain-like_cys_pep_sf"/>
</dbReference>
<keyword evidence="2" id="KW-0645">Protease</keyword>
<feature type="region of interest" description="Disordered" evidence="1">
    <location>
        <begin position="419"/>
        <end position="439"/>
    </location>
</feature>
<comment type="caution">
    <text evidence="2">The sequence shown here is derived from an EMBL/GenBank/DDBJ whole genome shotgun (WGS) entry which is preliminary data.</text>
</comment>